<proteinExistence type="predicted"/>
<feature type="region of interest" description="Disordered" evidence="1">
    <location>
        <begin position="1"/>
        <end position="33"/>
    </location>
</feature>
<protein>
    <submittedName>
        <fullName evidence="2">Uncharacterized protein</fullName>
    </submittedName>
</protein>
<name>A0A176W7M7_MARPO</name>
<keyword evidence="3" id="KW-1185">Reference proteome</keyword>
<comment type="caution">
    <text evidence="2">The sequence shown here is derived from an EMBL/GenBank/DDBJ whole genome shotgun (WGS) entry which is preliminary data.</text>
</comment>
<dbReference type="Proteomes" id="UP000077202">
    <property type="component" value="Unassembled WGS sequence"/>
</dbReference>
<sequence length="246" mass="27761">MAFKRAERSKLGGTNEKKEKLPHLNTQTGTREKEVAVKAVEDVATAESGPQKVVSPRTSTDTVILEMDEEFSADETQLPVLGAADLLSMQVLPLLQYLDRKRENYVEGRPNESYVEIVRNQTRIKLELADEVAAKERRSQPTEAKYQALQKRLSKEVEKRRKAEQVGNGLCKDVERAKCASVDLLKSLEACRTAYDAESLKVDEYLVAAKEKEQEYSSKLAVRAKKLTEYEAARITDLELIEKLEA</sequence>
<evidence type="ECO:0000313" key="3">
    <source>
        <dbReference type="Proteomes" id="UP000077202"/>
    </source>
</evidence>
<dbReference type="EMBL" id="LVLJ01001546">
    <property type="protein sequence ID" value="OAE29070.1"/>
    <property type="molecule type" value="Genomic_DNA"/>
</dbReference>
<accession>A0A176W7M7</accession>
<gene>
    <name evidence="2" type="ORF">AXG93_146s1480</name>
</gene>
<feature type="compositionally biased region" description="Basic and acidic residues" evidence="1">
    <location>
        <begin position="1"/>
        <end position="22"/>
    </location>
</feature>
<organism evidence="2 3">
    <name type="scientific">Marchantia polymorpha subsp. ruderalis</name>
    <dbReference type="NCBI Taxonomy" id="1480154"/>
    <lineage>
        <taxon>Eukaryota</taxon>
        <taxon>Viridiplantae</taxon>
        <taxon>Streptophyta</taxon>
        <taxon>Embryophyta</taxon>
        <taxon>Marchantiophyta</taxon>
        <taxon>Marchantiopsida</taxon>
        <taxon>Marchantiidae</taxon>
        <taxon>Marchantiales</taxon>
        <taxon>Marchantiaceae</taxon>
        <taxon>Marchantia</taxon>
    </lineage>
</organism>
<evidence type="ECO:0000313" key="2">
    <source>
        <dbReference type="EMBL" id="OAE29070.1"/>
    </source>
</evidence>
<reference evidence="2" key="1">
    <citation type="submission" date="2016-03" db="EMBL/GenBank/DDBJ databases">
        <title>Mechanisms controlling the formation of the plant cell surface in tip-growing cells are functionally conserved among land plants.</title>
        <authorList>
            <person name="Honkanen S."/>
            <person name="Jones V.A."/>
            <person name="Morieri G."/>
            <person name="Champion C."/>
            <person name="Hetherington A.J."/>
            <person name="Kelly S."/>
            <person name="Saint-Marcoux D."/>
            <person name="Proust H."/>
            <person name="Prescott H."/>
            <person name="Dolan L."/>
        </authorList>
    </citation>
    <scope>NUCLEOTIDE SEQUENCE [LARGE SCALE GENOMIC DNA]</scope>
    <source>
        <tissue evidence="2">Whole gametophyte</tissue>
    </source>
</reference>
<evidence type="ECO:0000256" key="1">
    <source>
        <dbReference type="SAM" id="MobiDB-lite"/>
    </source>
</evidence>
<dbReference type="AlphaFoldDB" id="A0A176W7M7"/>